<reference evidence="8" key="2">
    <citation type="submission" date="2023-01" db="EMBL/GenBank/DDBJ databases">
        <authorList>
            <person name="Petersen C."/>
        </authorList>
    </citation>
    <scope>NUCLEOTIDE SEQUENCE</scope>
    <source>
        <strain evidence="8">IBT 12815</strain>
    </source>
</reference>
<evidence type="ECO:0000259" key="7">
    <source>
        <dbReference type="PROSITE" id="PS50048"/>
    </source>
</evidence>
<dbReference type="SMART" id="SM00066">
    <property type="entry name" value="GAL4"/>
    <property type="match status" value="1"/>
</dbReference>
<reference evidence="8" key="1">
    <citation type="journal article" date="2023" name="IMA Fungus">
        <title>Comparative genomic study of the Penicillium genus elucidates a diverse pangenome and 15 lateral gene transfer events.</title>
        <authorList>
            <person name="Petersen C."/>
            <person name="Sorensen T."/>
            <person name="Nielsen M.R."/>
            <person name="Sondergaard T.E."/>
            <person name="Sorensen J.L."/>
            <person name="Fitzpatrick D.A."/>
            <person name="Frisvad J.C."/>
            <person name="Nielsen K.L."/>
        </authorList>
    </citation>
    <scope>NUCLEOTIDE SEQUENCE</scope>
    <source>
        <strain evidence="8">IBT 12815</strain>
    </source>
</reference>
<sequence length="606" mass="66808">MSQSAAMNLRNSFGDRKIPDISRKITACVLCRKLKIKCHMNDNKPPCNRCKVRGLACSVNKSLQMLLENDASWKEKMEDRISRLEQSITQNTTQPSRIAWGNAPPAQLLNSNNIETDTPSILYKPAHTETSATVTLNLSCSLGAFPASSMINLTLGDIGTTPEQNPDPVSCGIISQRIAERLFVFYKHNLDPCIHNTLTDNDTFPAIRTRSPLLTTSICTVSAFCTGSENYSALLKHFTNQVSGKVFSSNHTFDDVRALCIGALWLNEVSTALNSLAVRISTELDLHRCITKMPHTKRACYDRTRLYWLVYLCDHHCSLIHGRPPLTRDFHSLRKPRDFLQSYFTNPSDLGLISQVELWSISSRVFDIFGADIECKATSKGSDKLAQLSATYDGWLEEWIAMLSFTDAPATFSRRLFDLYSHSAKLYLFSHIFRGSPQDTKLPKAGAECESDTGTDEFAHGAVRSALEIIKCIVDDDASSSWLGKLPTYIGTMVAFACVCLVKVSAQQGPCVHDLQDEGVPSYLQRLVQVLLSSPVVNHPTHPLLSIAMSLGTATAVAGGINCVGGQEPLASIDMRDWDLDLGFFDMFTSDTSNGCPGNHGAFPGM</sequence>
<protein>
    <recommendedName>
        <fullName evidence="7">Zn(2)-C6 fungal-type domain-containing protein</fullName>
    </recommendedName>
</protein>
<dbReference type="GO" id="GO:0000981">
    <property type="term" value="F:DNA-binding transcription factor activity, RNA polymerase II-specific"/>
    <property type="evidence" value="ECO:0007669"/>
    <property type="project" value="InterPro"/>
</dbReference>
<evidence type="ECO:0000256" key="2">
    <source>
        <dbReference type="ARBA" id="ARBA00022723"/>
    </source>
</evidence>
<keyword evidence="4" id="KW-0238">DNA-binding</keyword>
<name>A0AAD6EAA5_9EURO</name>
<keyword evidence="2" id="KW-0479">Metal-binding</keyword>
<evidence type="ECO:0000256" key="5">
    <source>
        <dbReference type="ARBA" id="ARBA00023163"/>
    </source>
</evidence>
<accession>A0AAD6EAA5</accession>
<evidence type="ECO:0000256" key="4">
    <source>
        <dbReference type="ARBA" id="ARBA00023125"/>
    </source>
</evidence>
<keyword evidence="5" id="KW-0804">Transcription</keyword>
<dbReference type="GeneID" id="81585065"/>
<dbReference type="InterPro" id="IPR036864">
    <property type="entry name" value="Zn2-C6_fun-type_DNA-bd_sf"/>
</dbReference>
<evidence type="ECO:0000256" key="3">
    <source>
        <dbReference type="ARBA" id="ARBA00023015"/>
    </source>
</evidence>
<keyword evidence="3" id="KW-0805">Transcription regulation</keyword>
<organism evidence="8 9">
    <name type="scientific">Penicillium hordei</name>
    <dbReference type="NCBI Taxonomy" id="40994"/>
    <lineage>
        <taxon>Eukaryota</taxon>
        <taxon>Fungi</taxon>
        <taxon>Dikarya</taxon>
        <taxon>Ascomycota</taxon>
        <taxon>Pezizomycotina</taxon>
        <taxon>Eurotiomycetes</taxon>
        <taxon>Eurotiomycetidae</taxon>
        <taxon>Eurotiales</taxon>
        <taxon>Aspergillaceae</taxon>
        <taxon>Penicillium</taxon>
    </lineage>
</organism>
<dbReference type="GO" id="GO:0000976">
    <property type="term" value="F:transcription cis-regulatory region binding"/>
    <property type="evidence" value="ECO:0007669"/>
    <property type="project" value="TreeGrafter"/>
</dbReference>
<dbReference type="AlphaFoldDB" id="A0AAD6EAA5"/>
<dbReference type="PANTHER" id="PTHR31845:SF17">
    <property type="entry name" value="ZN(II)2CYS6 TRANSCRIPTION FACTOR (EUROFUNG)"/>
    <property type="match status" value="1"/>
</dbReference>
<dbReference type="PANTHER" id="PTHR31845">
    <property type="entry name" value="FINGER DOMAIN PROTEIN, PUTATIVE-RELATED"/>
    <property type="match status" value="1"/>
</dbReference>
<keyword evidence="9" id="KW-1185">Reference proteome</keyword>
<dbReference type="EMBL" id="JAQJAE010000002">
    <property type="protein sequence ID" value="KAJ5607146.1"/>
    <property type="molecule type" value="Genomic_DNA"/>
</dbReference>
<keyword evidence="6" id="KW-0539">Nucleus</keyword>
<dbReference type="InterPro" id="IPR001138">
    <property type="entry name" value="Zn2Cys6_DnaBD"/>
</dbReference>
<comment type="caution">
    <text evidence="8">The sequence shown here is derived from an EMBL/GenBank/DDBJ whole genome shotgun (WGS) entry which is preliminary data.</text>
</comment>
<dbReference type="PROSITE" id="PS50048">
    <property type="entry name" value="ZN2_CY6_FUNGAL_2"/>
    <property type="match status" value="1"/>
</dbReference>
<dbReference type="RefSeq" id="XP_056754571.1">
    <property type="nucleotide sequence ID" value="XM_056894823.1"/>
</dbReference>
<evidence type="ECO:0000313" key="9">
    <source>
        <dbReference type="Proteomes" id="UP001213799"/>
    </source>
</evidence>
<dbReference type="Pfam" id="PF00172">
    <property type="entry name" value="Zn_clus"/>
    <property type="match status" value="1"/>
</dbReference>
<dbReference type="InterPro" id="IPR007219">
    <property type="entry name" value="XnlR_reg_dom"/>
</dbReference>
<dbReference type="Proteomes" id="UP001213799">
    <property type="component" value="Unassembled WGS sequence"/>
</dbReference>
<dbReference type="Gene3D" id="4.10.240.10">
    <property type="entry name" value="Zn(2)-C6 fungal-type DNA-binding domain"/>
    <property type="match status" value="1"/>
</dbReference>
<evidence type="ECO:0000313" key="8">
    <source>
        <dbReference type="EMBL" id="KAJ5607146.1"/>
    </source>
</evidence>
<dbReference type="InterPro" id="IPR051089">
    <property type="entry name" value="prtT"/>
</dbReference>
<dbReference type="SUPFAM" id="SSF57701">
    <property type="entry name" value="Zn2/Cys6 DNA-binding domain"/>
    <property type="match status" value="1"/>
</dbReference>
<dbReference type="CDD" id="cd00067">
    <property type="entry name" value="GAL4"/>
    <property type="match status" value="1"/>
</dbReference>
<dbReference type="PROSITE" id="PS00463">
    <property type="entry name" value="ZN2_CY6_FUNGAL_1"/>
    <property type="match status" value="1"/>
</dbReference>
<dbReference type="SMART" id="SM00906">
    <property type="entry name" value="Fungal_trans"/>
    <property type="match status" value="1"/>
</dbReference>
<gene>
    <name evidence="8" type="ORF">N7537_003765</name>
</gene>
<dbReference type="GO" id="GO:0006351">
    <property type="term" value="P:DNA-templated transcription"/>
    <property type="evidence" value="ECO:0007669"/>
    <property type="project" value="InterPro"/>
</dbReference>
<proteinExistence type="predicted"/>
<comment type="subcellular location">
    <subcellularLocation>
        <location evidence="1">Nucleus</location>
    </subcellularLocation>
</comment>
<dbReference type="CDD" id="cd12148">
    <property type="entry name" value="fungal_TF_MHR"/>
    <property type="match status" value="1"/>
</dbReference>
<evidence type="ECO:0000256" key="6">
    <source>
        <dbReference type="ARBA" id="ARBA00023242"/>
    </source>
</evidence>
<feature type="domain" description="Zn(2)-C6 fungal-type" evidence="7">
    <location>
        <begin position="27"/>
        <end position="59"/>
    </location>
</feature>
<dbReference type="GO" id="GO:0005634">
    <property type="term" value="C:nucleus"/>
    <property type="evidence" value="ECO:0007669"/>
    <property type="project" value="UniProtKB-SubCell"/>
</dbReference>
<dbReference type="GO" id="GO:0008270">
    <property type="term" value="F:zinc ion binding"/>
    <property type="evidence" value="ECO:0007669"/>
    <property type="project" value="InterPro"/>
</dbReference>
<evidence type="ECO:0000256" key="1">
    <source>
        <dbReference type="ARBA" id="ARBA00004123"/>
    </source>
</evidence>